<comment type="caution">
    <text evidence="1">The sequence shown here is derived from an EMBL/GenBank/DDBJ whole genome shotgun (WGS) entry which is preliminary data.</text>
</comment>
<accession>A0A1G2L141</accession>
<proteinExistence type="predicted"/>
<name>A0A1G2L141_9BACT</name>
<dbReference type="PANTHER" id="PTHR37029:SF1">
    <property type="entry name" value="SSR1768 PROTEIN"/>
    <property type="match status" value="1"/>
</dbReference>
<dbReference type="InterPro" id="IPR019270">
    <property type="entry name" value="DUF2283"/>
</dbReference>
<evidence type="ECO:0000313" key="1">
    <source>
        <dbReference type="EMBL" id="OHA04409.1"/>
    </source>
</evidence>
<dbReference type="AlphaFoldDB" id="A0A1G2L141"/>
<gene>
    <name evidence="1" type="ORF">A2934_02125</name>
</gene>
<dbReference type="Pfam" id="PF10049">
    <property type="entry name" value="DUF2283"/>
    <property type="match status" value="1"/>
</dbReference>
<protein>
    <recommendedName>
        <fullName evidence="3">DUF2283 domain-containing protein</fullName>
    </recommendedName>
</protein>
<reference evidence="1 2" key="1">
    <citation type="journal article" date="2016" name="Nat. Commun.">
        <title>Thousands of microbial genomes shed light on interconnected biogeochemical processes in an aquifer system.</title>
        <authorList>
            <person name="Anantharaman K."/>
            <person name="Brown C.T."/>
            <person name="Hug L.A."/>
            <person name="Sharon I."/>
            <person name="Castelle C.J."/>
            <person name="Probst A.J."/>
            <person name="Thomas B.C."/>
            <person name="Singh A."/>
            <person name="Wilkins M.J."/>
            <person name="Karaoz U."/>
            <person name="Brodie E.L."/>
            <person name="Williams K.H."/>
            <person name="Hubbard S.S."/>
            <person name="Banfield J.F."/>
        </authorList>
    </citation>
    <scope>NUCLEOTIDE SEQUENCE [LARGE SCALE GENOMIC DNA]</scope>
</reference>
<sequence>MKTTYDKQSDALYMQLTAGRVKRTVKVNPRVLVDVDEKGNVVGVEFLFVSQRLPKSALRSRAIRIPVR</sequence>
<dbReference type="Proteomes" id="UP000177982">
    <property type="component" value="Unassembled WGS sequence"/>
</dbReference>
<dbReference type="PANTHER" id="PTHR37029">
    <property type="entry name" value="SSR1768 PROTEIN"/>
    <property type="match status" value="1"/>
</dbReference>
<dbReference type="EMBL" id="MHQO01000080">
    <property type="protein sequence ID" value="OHA04409.1"/>
    <property type="molecule type" value="Genomic_DNA"/>
</dbReference>
<evidence type="ECO:0008006" key="3">
    <source>
        <dbReference type="Google" id="ProtNLM"/>
    </source>
</evidence>
<organism evidence="1 2">
    <name type="scientific">Candidatus Sungbacteria bacterium RIFCSPLOWO2_01_FULL_47_10</name>
    <dbReference type="NCBI Taxonomy" id="1802276"/>
    <lineage>
        <taxon>Bacteria</taxon>
        <taxon>Candidatus Sungiibacteriota</taxon>
    </lineage>
</organism>
<evidence type="ECO:0000313" key="2">
    <source>
        <dbReference type="Proteomes" id="UP000177982"/>
    </source>
</evidence>